<reference evidence="1 2" key="1">
    <citation type="submission" date="2016-06" db="EMBL/GenBank/DDBJ databases">
        <title>Genome sequence of endosymbiont of Candidatus Endolucinida thiodiazotropha.</title>
        <authorList>
            <person name="Poehlein A."/>
            <person name="Koenig S."/>
            <person name="Heiden S.E."/>
            <person name="Thuermer A."/>
            <person name="Voget S."/>
            <person name="Daniel R."/>
            <person name="Markert S."/>
            <person name="Gros O."/>
            <person name="Schweder T."/>
        </authorList>
    </citation>
    <scope>NUCLEOTIDE SEQUENCE [LARGE SCALE GENOMIC DNA]</scope>
    <source>
        <strain evidence="1 2">COS</strain>
    </source>
</reference>
<proteinExistence type="predicted"/>
<accession>A0A7Z0VLC6</accession>
<gene>
    <name evidence="1" type="ORF">CODIS_18610</name>
</gene>
<dbReference type="AlphaFoldDB" id="A0A7Z0VLC6"/>
<dbReference type="EMBL" id="MARB01000009">
    <property type="protein sequence ID" value="ODJ87753.1"/>
    <property type="molecule type" value="Genomic_DNA"/>
</dbReference>
<dbReference type="OrthoDB" id="114489at2"/>
<evidence type="ECO:0008006" key="3">
    <source>
        <dbReference type="Google" id="ProtNLM"/>
    </source>
</evidence>
<evidence type="ECO:0000313" key="2">
    <source>
        <dbReference type="Proteomes" id="UP000094769"/>
    </source>
</evidence>
<protein>
    <recommendedName>
        <fullName evidence="3">Nucleotidyl transferase AbiEii/AbiGii toxin family protein</fullName>
    </recommendedName>
</protein>
<keyword evidence="2" id="KW-1185">Reference proteome</keyword>
<dbReference type="RefSeq" id="WP_069124216.1">
    <property type="nucleotide sequence ID" value="NZ_MARB01000009.1"/>
</dbReference>
<dbReference type="Proteomes" id="UP000094769">
    <property type="component" value="Unassembled WGS sequence"/>
</dbReference>
<sequence>MKREQNPNLKILTQAVERLGALSNEMVFLGGCATGLLITDKAAPPLRVTKDVDTIVEASTLAAYQRFSEKLRKQGFREDFSDGAPLCRWLADDVILDMMPTDSRILGFGNRWYESALKHAEVTTLPSGRNIRMVTAPYFLSTKMEAFDGRGRGDYLLSHDIEDMIAVLDGRPEIVNDVQTADQELIENVRARFAQLLSDNRFIAALSGHIPGDQASQARVGLVINRIEAIVKG</sequence>
<name>A0A7Z0VLC6_9GAMM</name>
<comment type="caution">
    <text evidence="1">The sequence shown here is derived from an EMBL/GenBank/DDBJ whole genome shotgun (WGS) entry which is preliminary data.</text>
</comment>
<organism evidence="1 2">
    <name type="scientific">Candidatus Thiodiazotropha endolucinida</name>
    <dbReference type="NCBI Taxonomy" id="1655433"/>
    <lineage>
        <taxon>Bacteria</taxon>
        <taxon>Pseudomonadati</taxon>
        <taxon>Pseudomonadota</taxon>
        <taxon>Gammaproteobacteria</taxon>
        <taxon>Chromatiales</taxon>
        <taxon>Sedimenticolaceae</taxon>
        <taxon>Candidatus Thiodiazotropha</taxon>
    </lineage>
</organism>
<evidence type="ECO:0000313" key="1">
    <source>
        <dbReference type="EMBL" id="ODJ87753.1"/>
    </source>
</evidence>